<dbReference type="AlphaFoldDB" id="A0A4Y5YDX6"/>
<keyword evidence="3" id="KW-1185">Reference proteome</keyword>
<dbReference type="InterPro" id="IPR000182">
    <property type="entry name" value="GNAT_dom"/>
</dbReference>
<dbReference type="InterPro" id="IPR016181">
    <property type="entry name" value="Acyl_CoA_acyltransferase"/>
</dbReference>
<organism evidence="2 3">
    <name type="scientific">Shewanella polaris</name>
    <dbReference type="NCBI Taxonomy" id="2588449"/>
    <lineage>
        <taxon>Bacteria</taxon>
        <taxon>Pseudomonadati</taxon>
        <taxon>Pseudomonadota</taxon>
        <taxon>Gammaproteobacteria</taxon>
        <taxon>Alteromonadales</taxon>
        <taxon>Shewanellaceae</taxon>
        <taxon>Shewanella</taxon>
    </lineage>
</organism>
<dbReference type="EMBL" id="CP041036">
    <property type="protein sequence ID" value="QDE30837.1"/>
    <property type="molecule type" value="Genomic_DNA"/>
</dbReference>
<dbReference type="PROSITE" id="PS51186">
    <property type="entry name" value="GNAT"/>
    <property type="match status" value="1"/>
</dbReference>
<protein>
    <submittedName>
        <fullName evidence="2">GNAT family N-acetyltransferase</fullName>
    </submittedName>
</protein>
<dbReference type="Gene3D" id="3.40.630.30">
    <property type="match status" value="1"/>
</dbReference>
<dbReference type="KEGG" id="spol:FH971_07565"/>
<evidence type="ECO:0000313" key="3">
    <source>
        <dbReference type="Proteomes" id="UP000319809"/>
    </source>
</evidence>
<keyword evidence="2" id="KW-0808">Transferase</keyword>
<dbReference type="CDD" id="cd04301">
    <property type="entry name" value="NAT_SF"/>
    <property type="match status" value="1"/>
</dbReference>
<gene>
    <name evidence="2" type="ORF">FH971_07565</name>
</gene>
<dbReference type="RefSeq" id="WP_140233900.1">
    <property type="nucleotide sequence ID" value="NZ_CP041036.1"/>
</dbReference>
<dbReference type="GO" id="GO:0016747">
    <property type="term" value="F:acyltransferase activity, transferring groups other than amino-acyl groups"/>
    <property type="evidence" value="ECO:0007669"/>
    <property type="project" value="InterPro"/>
</dbReference>
<proteinExistence type="predicted"/>
<name>A0A4Y5YDX6_9GAMM</name>
<dbReference type="Proteomes" id="UP000319809">
    <property type="component" value="Chromosome"/>
</dbReference>
<feature type="domain" description="N-acetyltransferase" evidence="1">
    <location>
        <begin position="1"/>
        <end position="138"/>
    </location>
</feature>
<accession>A0A4Y5YDX6</accession>
<sequence>MNIDIIYHEDNETVALLTAGLRQFNVEHLGDETTEPLTIVARNDEGEIIGGVAGRTIYNNFLINVVWVDDLYRGKGLGQELMKIAEVVAIKRGCLIAQLDTLDFQAPRFYQKLGFNIIGTVPKFAGSPARYFMMKQYL</sequence>
<reference evidence="2 3" key="1">
    <citation type="submission" date="2019-06" db="EMBL/GenBank/DDBJ databases">
        <title>The genome of Shewanella sp. SM1901.</title>
        <authorList>
            <person name="Cha Q."/>
        </authorList>
    </citation>
    <scope>NUCLEOTIDE SEQUENCE [LARGE SCALE GENOMIC DNA]</scope>
    <source>
        <strain evidence="2 3">SM1901</strain>
    </source>
</reference>
<evidence type="ECO:0000259" key="1">
    <source>
        <dbReference type="PROSITE" id="PS51186"/>
    </source>
</evidence>
<evidence type="ECO:0000313" key="2">
    <source>
        <dbReference type="EMBL" id="QDE30837.1"/>
    </source>
</evidence>
<dbReference type="SUPFAM" id="SSF55729">
    <property type="entry name" value="Acyl-CoA N-acyltransferases (Nat)"/>
    <property type="match status" value="1"/>
</dbReference>
<dbReference type="Pfam" id="PF00583">
    <property type="entry name" value="Acetyltransf_1"/>
    <property type="match status" value="1"/>
</dbReference>